<comment type="subunit">
    <text evidence="4">Homodimer.</text>
</comment>
<evidence type="ECO:0000313" key="11">
    <source>
        <dbReference type="EMBL" id="CAB3251171.1"/>
    </source>
</evidence>
<name>A0A6F9DEM5_9ASCI</name>
<sequence>MSSKVILGYWNIRANGEPIRLMLNYLGVDYTEVNYYKTDDKSDWLAVKESVGIPFPNLPYLIDEDVKLTESYAIMRHLARKHGKLYPETDTENRFCDQLQGIIYDFRSTYTKTLYDRDTHDESKAQFLAEFPGKMSKFEKHLSSRKWLAGNRLMYVDFMFAEFLSCLQLWLPSCLEPFPIASQYLKTFDSLEPIASYRSTKRFRQLPILRKVAVFGGQFE</sequence>
<evidence type="ECO:0000256" key="6">
    <source>
        <dbReference type="ARBA" id="ARBA00022679"/>
    </source>
</evidence>
<dbReference type="FunFam" id="1.20.1050.10:FF:000020">
    <property type="entry name" value="Glutathione S-transferase P 1"/>
    <property type="match status" value="1"/>
</dbReference>
<dbReference type="InterPro" id="IPR004045">
    <property type="entry name" value="Glutathione_S-Trfase_N"/>
</dbReference>
<dbReference type="InterPro" id="IPR010987">
    <property type="entry name" value="Glutathione-S-Trfase_C-like"/>
</dbReference>
<dbReference type="EC" id="2.5.1.18" evidence="5"/>
<dbReference type="EMBL" id="LR785618">
    <property type="protein sequence ID" value="CAB3251171.1"/>
    <property type="molecule type" value="mRNA"/>
</dbReference>
<keyword evidence="6 11" id="KW-0808">Transferase</keyword>
<accession>A0A6F9DEM5</accession>
<evidence type="ECO:0000259" key="9">
    <source>
        <dbReference type="PROSITE" id="PS50404"/>
    </source>
</evidence>
<evidence type="ECO:0000256" key="5">
    <source>
        <dbReference type="ARBA" id="ARBA00012452"/>
    </source>
</evidence>
<evidence type="ECO:0000256" key="2">
    <source>
        <dbReference type="ARBA" id="ARBA00005861"/>
    </source>
</evidence>
<dbReference type="PROSITE" id="PS50404">
    <property type="entry name" value="GST_NTER"/>
    <property type="match status" value="1"/>
</dbReference>
<dbReference type="InterPro" id="IPR004046">
    <property type="entry name" value="GST_C"/>
</dbReference>
<evidence type="ECO:0000259" key="10">
    <source>
        <dbReference type="PROSITE" id="PS50405"/>
    </source>
</evidence>
<dbReference type="InterPro" id="IPR050213">
    <property type="entry name" value="GST_superfamily"/>
</dbReference>
<evidence type="ECO:0000256" key="7">
    <source>
        <dbReference type="ARBA" id="ARBA00032759"/>
    </source>
</evidence>
<dbReference type="Gene3D" id="1.20.1050.130">
    <property type="match status" value="1"/>
</dbReference>
<dbReference type="InterPro" id="IPR036249">
    <property type="entry name" value="Thioredoxin-like_sf"/>
</dbReference>
<dbReference type="SUPFAM" id="SSF47616">
    <property type="entry name" value="GST C-terminal domain-like"/>
    <property type="match status" value="1"/>
</dbReference>
<dbReference type="PANTHER" id="PTHR11571:SF222">
    <property type="entry name" value="GLUTATHIONE TRANSFERASE"/>
    <property type="match status" value="1"/>
</dbReference>
<dbReference type="Pfam" id="PF14497">
    <property type="entry name" value="GST_C_3"/>
    <property type="match status" value="1"/>
</dbReference>
<gene>
    <name evidence="11" type="primary">Gstm3-003</name>
</gene>
<evidence type="ECO:0000256" key="4">
    <source>
        <dbReference type="ARBA" id="ARBA00011738"/>
    </source>
</evidence>
<dbReference type="GO" id="GO:0006749">
    <property type="term" value="P:glutathione metabolic process"/>
    <property type="evidence" value="ECO:0007669"/>
    <property type="project" value="TreeGrafter"/>
</dbReference>
<dbReference type="PROSITE" id="PS50405">
    <property type="entry name" value="GST_CTER"/>
    <property type="match status" value="1"/>
</dbReference>
<dbReference type="SUPFAM" id="SSF52833">
    <property type="entry name" value="Thioredoxin-like"/>
    <property type="match status" value="1"/>
</dbReference>
<reference evidence="11" key="1">
    <citation type="submission" date="2020-04" db="EMBL/GenBank/DDBJ databases">
        <authorList>
            <person name="Neveu A P."/>
        </authorList>
    </citation>
    <scope>NUCLEOTIDE SEQUENCE</scope>
    <source>
        <tissue evidence="11">Whole embryo</tissue>
    </source>
</reference>
<dbReference type="AlphaFoldDB" id="A0A6F9DEM5"/>
<feature type="domain" description="GST C-terminal" evidence="10">
    <location>
        <begin position="89"/>
        <end position="208"/>
    </location>
</feature>
<evidence type="ECO:0000256" key="8">
    <source>
        <dbReference type="ARBA" id="ARBA00047960"/>
    </source>
</evidence>
<dbReference type="SFLD" id="SFLDG00363">
    <property type="entry name" value="AMPS_(cytGST):_Alpha-__Mu-__Pi"/>
    <property type="match status" value="1"/>
</dbReference>
<dbReference type="SFLD" id="SFLDG01205">
    <property type="entry name" value="AMPS.1"/>
    <property type="match status" value="1"/>
</dbReference>
<evidence type="ECO:0000256" key="1">
    <source>
        <dbReference type="ARBA" id="ARBA00003701"/>
    </source>
</evidence>
<comment type="catalytic activity">
    <reaction evidence="8">
        <text>RX + glutathione = an S-substituted glutathione + a halide anion + H(+)</text>
        <dbReference type="Rhea" id="RHEA:16437"/>
        <dbReference type="ChEBI" id="CHEBI:15378"/>
        <dbReference type="ChEBI" id="CHEBI:16042"/>
        <dbReference type="ChEBI" id="CHEBI:17792"/>
        <dbReference type="ChEBI" id="CHEBI:57925"/>
        <dbReference type="ChEBI" id="CHEBI:90779"/>
        <dbReference type="EC" id="2.5.1.18"/>
    </reaction>
</comment>
<comment type="function">
    <text evidence="1">Conjugation of reduced glutathione to a wide number of exogenous and endogenous hydrophobic electrophiles.</text>
</comment>
<feature type="domain" description="GST N-terminal" evidence="9">
    <location>
        <begin position="3"/>
        <end position="86"/>
    </location>
</feature>
<dbReference type="GO" id="GO:0004364">
    <property type="term" value="F:glutathione transferase activity"/>
    <property type="evidence" value="ECO:0007669"/>
    <property type="project" value="UniProtKB-EC"/>
</dbReference>
<protein>
    <recommendedName>
        <fullName evidence="5">glutathione transferase</fullName>
        <ecNumber evidence="5">2.5.1.18</ecNumber>
    </recommendedName>
    <alternativeName>
        <fullName evidence="7">GST class-pi</fullName>
    </alternativeName>
</protein>
<dbReference type="Pfam" id="PF02798">
    <property type="entry name" value="GST_N"/>
    <property type="match status" value="1"/>
</dbReference>
<organism evidence="11">
    <name type="scientific">Phallusia mammillata</name>
    <dbReference type="NCBI Taxonomy" id="59560"/>
    <lineage>
        <taxon>Eukaryota</taxon>
        <taxon>Metazoa</taxon>
        <taxon>Chordata</taxon>
        <taxon>Tunicata</taxon>
        <taxon>Ascidiacea</taxon>
        <taxon>Phlebobranchia</taxon>
        <taxon>Ascidiidae</taxon>
        <taxon>Phallusia</taxon>
    </lineage>
</organism>
<dbReference type="InterPro" id="IPR036282">
    <property type="entry name" value="Glutathione-S-Trfase_C_sf"/>
</dbReference>
<dbReference type="SFLD" id="SFLDS00019">
    <property type="entry name" value="Glutathione_Transferase_(cytos"/>
    <property type="match status" value="1"/>
</dbReference>
<comment type="similarity">
    <text evidence="3">Belongs to the GST superfamily. Pi family.</text>
</comment>
<comment type="similarity">
    <text evidence="2">Belongs to the GST superfamily. Mu family.</text>
</comment>
<dbReference type="InterPro" id="IPR040079">
    <property type="entry name" value="Glutathione_S-Trfase"/>
</dbReference>
<proteinExistence type="evidence at transcript level"/>
<evidence type="ECO:0000256" key="3">
    <source>
        <dbReference type="ARBA" id="ARBA00007297"/>
    </source>
</evidence>
<dbReference type="PANTHER" id="PTHR11571">
    <property type="entry name" value="GLUTATHIONE S-TRANSFERASE"/>
    <property type="match status" value="1"/>
</dbReference>